<dbReference type="OrthoDB" id="10598005at2759"/>
<dbReference type="AlphaFoldDB" id="K2NKE7"/>
<evidence type="ECO:0000256" key="1">
    <source>
        <dbReference type="SAM" id="MobiDB-lite"/>
    </source>
</evidence>
<evidence type="ECO:0000313" key="3">
    <source>
        <dbReference type="Proteomes" id="UP000007350"/>
    </source>
</evidence>
<organism evidence="2 3">
    <name type="scientific">Trypanosoma cruzi marinkellei</name>
    <dbReference type="NCBI Taxonomy" id="85056"/>
    <lineage>
        <taxon>Eukaryota</taxon>
        <taxon>Discoba</taxon>
        <taxon>Euglenozoa</taxon>
        <taxon>Kinetoplastea</taxon>
        <taxon>Metakinetoplastina</taxon>
        <taxon>Trypanosomatida</taxon>
        <taxon>Trypanosomatidae</taxon>
        <taxon>Trypanosoma</taxon>
        <taxon>Schizotrypanum</taxon>
    </lineage>
</organism>
<name>K2NKE7_TRYCR</name>
<evidence type="ECO:0000313" key="2">
    <source>
        <dbReference type="EMBL" id="EKF29397.1"/>
    </source>
</evidence>
<keyword evidence="3" id="KW-1185">Reference proteome</keyword>
<comment type="caution">
    <text evidence="2">The sequence shown here is derived from an EMBL/GenBank/DDBJ whole genome shotgun (WGS) entry which is preliminary data.</text>
</comment>
<dbReference type="Proteomes" id="UP000007350">
    <property type="component" value="Unassembled WGS sequence"/>
</dbReference>
<gene>
    <name evidence="2" type="ORF">MOQ_006821</name>
</gene>
<protein>
    <submittedName>
        <fullName evidence="2">Uncharacterized protein</fullName>
    </submittedName>
</protein>
<accession>K2NKE7</accession>
<reference evidence="2 3" key="1">
    <citation type="journal article" date="2012" name="BMC Genomics">
        <title>Comparative genomic analysis of human infective Trypanosoma cruzi lineages with the bat-restricted subspecies T. cruzi marinkellei.</title>
        <authorList>
            <person name="Franzen O."/>
            <person name="Talavera-Lopez C."/>
            <person name="Ochaya S."/>
            <person name="Butler C.E."/>
            <person name="Messenger L.A."/>
            <person name="Lewis M.D."/>
            <person name="Llewellyn M.S."/>
            <person name="Marinkelle C.J."/>
            <person name="Tyler K.M."/>
            <person name="Miles M.A."/>
            <person name="Andersson B."/>
        </authorList>
    </citation>
    <scope>NUCLEOTIDE SEQUENCE [LARGE SCALE GENOMIC DNA]</scope>
    <source>
        <strain evidence="2 3">B7</strain>
    </source>
</reference>
<sequence length="224" mass="24295">MPHRECCWANPAALCTAMGERRTGPPPPVSTAGAPPTPASIHSTNTASDVVKPAGDETARGLSERIALKRERRRGGVPRCTVAAAAPLPSRSASRWRPTPLTMGDCWPCSAVSRAWAVAPNACCAQRLLRNHLRGGRVGVSAREKYSRQQLASAGAAQCSVLGPQLLRRHVDGLPRRLDSINLRRRPCTLTKTRLLCWVRASVLVLRQCRLPCLLWPHGLLSKA</sequence>
<feature type="region of interest" description="Disordered" evidence="1">
    <location>
        <begin position="19"/>
        <end position="38"/>
    </location>
</feature>
<dbReference type="EMBL" id="AHKC01013310">
    <property type="protein sequence ID" value="EKF29397.1"/>
    <property type="molecule type" value="Genomic_DNA"/>
</dbReference>
<proteinExistence type="predicted"/>